<evidence type="ECO:0000313" key="1">
    <source>
        <dbReference type="EMBL" id="GMG55994.1"/>
    </source>
</evidence>
<accession>A0A9W7DKC7</accession>
<organism evidence="1 2">
    <name type="scientific">Ambrosiozyma monospora</name>
    <name type="common">Yeast</name>
    <name type="synonym">Endomycopsis monosporus</name>
    <dbReference type="NCBI Taxonomy" id="43982"/>
    <lineage>
        <taxon>Eukaryota</taxon>
        <taxon>Fungi</taxon>
        <taxon>Dikarya</taxon>
        <taxon>Ascomycota</taxon>
        <taxon>Saccharomycotina</taxon>
        <taxon>Pichiomycetes</taxon>
        <taxon>Pichiales</taxon>
        <taxon>Pichiaceae</taxon>
        <taxon>Ambrosiozyma</taxon>
    </lineage>
</organism>
<proteinExistence type="predicted"/>
<dbReference type="Proteomes" id="UP001165063">
    <property type="component" value="Unassembled WGS sequence"/>
</dbReference>
<keyword evidence="2" id="KW-1185">Reference proteome</keyword>
<reference evidence="1" key="1">
    <citation type="submission" date="2023-04" db="EMBL/GenBank/DDBJ databases">
        <title>Ambrosiozyma monospora NBRC 1965.</title>
        <authorList>
            <person name="Ichikawa N."/>
            <person name="Sato H."/>
            <person name="Tonouchi N."/>
        </authorList>
    </citation>
    <scope>NUCLEOTIDE SEQUENCE</scope>
    <source>
        <strain evidence="1">NBRC 1965</strain>
    </source>
</reference>
<gene>
    <name evidence="1" type="ORF">Amon01_000806300</name>
</gene>
<evidence type="ECO:0000313" key="2">
    <source>
        <dbReference type="Proteomes" id="UP001165063"/>
    </source>
</evidence>
<comment type="caution">
    <text evidence="1">The sequence shown here is derived from an EMBL/GenBank/DDBJ whole genome shotgun (WGS) entry which is preliminary data.</text>
</comment>
<dbReference type="AlphaFoldDB" id="A0A9W7DKC7"/>
<dbReference type="EMBL" id="BSXU01006589">
    <property type="protein sequence ID" value="GMG55994.1"/>
    <property type="molecule type" value="Genomic_DNA"/>
</dbReference>
<protein>
    <submittedName>
        <fullName evidence="1">Unnamed protein product</fullName>
    </submittedName>
</protein>
<name>A0A9W7DKC7_AMBMO</name>
<sequence>MMKSLLKQLANNLVRNQTVDQDLNSIMTSIFLSPDPSSLRLEQVVQQHHTRGSIDSSGLMTIPYYDLLYPAMNFTFAPNWKPTESSIQTLCLDHTTSLNVSLCARVVESHHQPRKSLSISISISTSTSTSSELGAPPT</sequence>